<dbReference type="InterPro" id="IPR001647">
    <property type="entry name" value="HTH_TetR"/>
</dbReference>
<dbReference type="Pfam" id="PF00440">
    <property type="entry name" value="TetR_N"/>
    <property type="match status" value="1"/>
</dbReference>
<dbReference type="EMBL" id="FNJN01000004">
    <property type="protein sequence ID" value="SDP07547.1"/>
    <property type="molecule type" value="Genomic_DNA"/>
</dbReference>
<keyword evidence="1" id="KW-0238">DNA-binding</keyword>
<accession>A0A1H0PQY5</accession>
<sequence>MNRRQQGMAEARRAIIEAAGEQFAIRGYEGASFARVAEAMGRPKSAIGYHQFASKTALAVAVIESQQVRWREIEGRLPQPHGLERLAGLLLAASLDARSCPVAAGATRLLHELRKQGVEVPDGFDWYGIIAAELDAAARAHGVAEVPSFAPELLLGATFGVYETGDVDDAALASRLTSLWVPLLRSFGFLDAEDEVQRAAAQEFVPLPH</sequence>
<dbReference type="AlphaFoldDB" id="A0A1H0PQY5"/>
<dbReference type="InterPro" id="IPR009057">
    <property type="entry name" value="Homeodomain-like_sf"/>
</dbReference>
<evidence type="ECO:0000313" key="3">
    <source>
        <dbReference type="EMBL" id="SDP07547.1"/>
    </source>
</evidence>
<dbReference type="Gene3D" id="1.10.357.10">
    <property type="entry name" value="Tetracycline Repressor, domain 2"/>
    <property type="match status" value="1"/>
</dbReference>
<proteinExistence type="predicted"/>
<evidence type="ECO:0000259" key="2">
    <source>
        <dbReference type="Pfam" id="PF00440"/>
    </source>
</evidence>
<dbReference type="GO" id="GO:0003677">
    <property type="term" value="F:DNA binding"/>
    <property type="evidence" value="ECO:0007669"/>
    <property type="project" value="UniProtKB-KW"/>
</dbReference>
<gene>
    <name evidence="3" type="ORF">SAMN04487788_1958</name>
</gene>
<dbReference type="SUPFAM" id="SSF46689">
    <property type="entry name" value="Homeodomain-like"/>
    <property type="match status" value="1"/>
</dbReference>
<reference evidence="3 4" key="1">
    <citation type="submission" date="2016-10" db="EMBL/GenBank/DDBJ databases">
        <authorList>
            <person name="de Groot N.N."/>
        </authorList>
    </citation>
    <scope>NUCLEOTIDE SEQUENCE [LARGE SCALE GENOMIC DNA]</scope>
    <source>
        <strain evidence="3 4">StLB037</strain>
    </source>
</reference>
<dbReference type="RefSeq" id="WP_143017900.1">
    <property type="nucleotide sequence ID" value="NZ_FNJN01000004.1"/>
</dbReference>
<evidence type="ECO:0000256" key="1">
    <source>
        <dbReference type="ARBA" id="ARBA00023125"/>
    </source>
</evidence>
<feature type="domain" description="HTH tetR-type" evidence="2">
    <location>
        <begin position="15"/>
        <end position="62"/>
    </location>
</feature>
<evidence type="ECO:0000313" key="4">
    <source>
        <dbReference type="Proteomes" id="UP000186456"/>
    </source>
</evidence>
<name>A0A1H0PQY5_MICTS</name>
<dbReference type="Proteomes" id="UP000186456">
    <property type="component" value="Unassembled WGS sequence"/>
</dbReference>
<protein>
    <submittedName>
        <fullName evidence="3">Transcriptional regulator, TetR family</fullName>
    </submittedName>
</protein>
<organism evidence="3 4">
    <name type="scientific">Microbacterium testaceum (strain StLB037)</name>
    <dbReference type="NCBI Taxonomy" id="979556"/>
    <lineage>
        <taxon>Bacteria</taxon>
        <taxon>Bacillati</taxon>
        <taxon>Actinomycetota</taxon>
        <taxon>Actinomycetes</taxon>
        <taxon>Micrococcales</taxon>
        <taxon>Microbacteriaceae</taxon>
        <taxon>Microbacterium</taxon>
    </lineage>
</organism>